<accession>A0A0E0C0X8</accession>
<sequence>MAPRAYGSARHGPRRVGPCLGCDCGTWAGTAWPGRCPGVDCSHYWIKAVNHRRASSTATAARRLIEQANTHLQCLRGSKFKHNGSRQADMHGQLHTLAVVEAECIIEAGNVVEGPM</sequence>
<dbReference type="AlphaFoldDB" id="A0A0E0C0X8"/>
<protein>
    <submittedName>
        <fullName evidence="1">Uncharacterized protein</fullName>
    </submittedName>
</protein>
<dbReference type="HOGENOM" id="CLU_2100791_0_0_1"/>
<dbReference type="Gramene" id="OMERI01G11670.1">
    <property type="protein sequence ID" value="OMERI01G11670.1"/>
    <property type="gene ID" value="OMERI01G11670"/>
</dbReference>
<evidence type="ECO:0000313" key="2">
    <source>
        <dbReference type="Proteomes" id="UP000008021"/>
    </source>
</evidence>
<organism evidence="1">
    <name type="scientific">Oryza meridionalis</name>
    <dbReference type="NCBI Taxonomy" id="40149"/>
    <lineage>
        <taxon>Eukaryota</taxon>
        <taxon>Viridiplantae</taxon>
        <taxon>Streptophyta</taxon>
        <taxon>Embryophyta</taxon>
        <taxon>Tracheophyta</taxon>
        <taxon>Spermatophyta</taxon>
        <taxon>Magnoliopsida</taxon>
        <taxon>Liliopsida</taxon>
        <taxon>Poales</taxon>
        <taxon>Poaceae</taxon>
        <taxon>BOP clade</taxon>
        <taxon>Oryzoideae</taxon>
        <taxon>Oryzeae</taxon>
        <taxon>Oryzinae</taxon>
        <taxon>Oryza</taxon>
    </lineage>
</organism>
<keyword evidence="2" id="KW-1185">Reference proteome</keyword>
<evidence type="ECO:0000313" key="1">
    <source>
        <dbReference type="EnsemblPlants" id="OMERI01G11670.1"/>
    </source>
</evidence>
<reference evidence="1" key="1">
    <citation type="submission" date="2015-04" db="UniProtKB">
        <authorList>
            <consortium name="EnsemblPlants"/>
        </authorList>
    </citation>
    <scope>IDENTIFICATION</scope>
</reference>
<dbReference type="Proteomes" id="UP000008021">
    <property type="component" value="Chromosome 1"/>
</dbReference>
<dbReference type="EnsemblPlants" id="OMERI01G11670.1">
    <property type="protein sequence ID" value="OMERI01G11670.1"/>
    <property type="gene ID" value="OMERI01G11670"/>
</dbReference>
<reference evidence="1" key="2">
    <citation type="submission" date="2018-05" db="EMBL/GenBank/DDBJ databases">
        <title>OmerRS3 (Oryza meridionalis Reference Sequence Version 3).</title>
        <authorList>
            <person name="Zhang J."/>
            <person name="Kudrna D."/>
            <person name="Lee S."/>
            <person name="Talag J."/>
            <person name="Welchert J."/>
            <person name="Wing R.A."/>
        </authorList>
    </citation>
    <scope>NUCLEOTIDE SEQUENCE [LARGE SCALE GENOMIC DNA]</scope>
    <source>
        <strain evidence="1">cv. OR44</strain>
    </source>
</reference>
<name>A0A0E0C0X8_9ORYZ</name>
<proteinExistence type="predicted"/>